<comment type="caution">
    <text evidence="3">The sequence shown here is derived from an EMBL/GenBank/DDBJ whole genome shotgun (WGS) entry which is preliminary data.</text>
</comment>
<evidence type="ECO:0000256" key="1">
    <source>
        <dbReference type="SAM" id="MobiDB-lite"/>
    </source>
</evidence>
<accession>A0ABT9GL28</accession>
<sequence length="110" mass="12927">MMFSFSRQNGQWQKLWRQQQAAGPLQRILAWLVMGVLLVAGFVLLLVMLLLSWLLIPLFYWRYRKKMRAFQQAAQQAQRQAHQEYQQQTGQQSPAGHRVIEGEVVGKKEE</sequence>
<gene>
    <name evidence="3" type="ORF">Q3O59_01335</name>
</gene>
<dbReference type="RefSeq" id="WP_305943889.1">
    <property type="nucleotide sequence ID" value="NZ_JAUZVY010000001.1"/>
</dbReference>
<dbReference type="Proteomes" id="UP001236258">
    <property type="component" value="Unassembled WGS sequence"/>
</dbReference>
<organism evidence="3 4">
    <name type="scientific">Alkalimonas delamerensis</name>
    <dbReference type="NCBI Taxonomy" id="265981"/>
    <lineage>
        <taxon>Bacteria</taxon>
        <taxon>Pseudomonadati</taxon>
        <taxon>Pseudomonadota</taxon>
        <taxon>Gammaproteobacteria</taxon>
        <taxon>Alkalimonas</taxon>
    </lineage>
</organism>
<evidence type="ECO:0000313" key="3">
    <source>
        <dbReference type="EMBL" id="MDP4527672.1"/>
    </source>
</evidence>
<keyword evidence="4" id="KW-1185">Reference proteome</keyword>
<keyword evidence="2" id="KW-0472">Membrane</keyword>
<keyword evidence="2" id="KW-1133">Transmembrane helix</keyword>
<evidence type="ECO:0000313" key="4">
    <source>
        <dbReference type="Proteomes" id="UP001236258"/>
    </source>
</evidence>
<reference evidence="3 4" key="1">
    <citation type="submission" date="2023-08" db="EMBL/GenBank/DDBJ databases">
        <authorList>
            <person name="Joshi A."/>
            <person name="Thite S."/>
        </authorList>
    </citation>
    <scope>NUCLEOTIDE SEQUENCE [LARGE SCALE GENOMIC DNA]</scope>
    <source>
        <strain evidence="3 4">1E1</strain>
    </source>
</reference>
<dbReference type="EMBL" id="JAUZVY010000001">
    <property type="protein sequence ID" value="MDP4527672.1"/>
    <property type="molecule type" value="Genomic_DNA"/>
</dbReference>
<evidence type="ECO:0000256" key="2">
    <source>
        <dbReference type="SAM" id="Phobius"/>
    </source>
</evidence>
<feature type="compositionally biased region" description="Basic and acidic residues" evidence="1">
    <location>
        <begin position="98"/>
        <end position="110"/>
    </location>
</feature>
<keyword evidence="2" id="KW-0812">Transmembrane</keyword>
<feature type="transmembrane region" description="Helical" evidence="2">
    <location>
        <begin position="28"/>
        <end position="61"/>
    </location>
</feature>
<name>A0ABT9GL28_9GAMM</name>
<protein>
    <submittedName>
        <fullName evidence="3">Uncharacterized protein</fullName>
    </submittedName>
</protein>
<feature type="region of interest" description="Disordered" evidence="1">
    <location>
        <begin position="81"/>
        <end position="110"/>
    </location>
</feature>
<proteinExistence type="predicted"/>